<dbReference type="PROSITE" id="PS50887">
    <property type="entry name" value="GGDEF"/>
    <property type="match status" value="1"/>
</dbReference>
<evidence type="ECO:0000313" key="9">
    <source>
        <dbReference type="EMBL" id="MCT2582846.1"/>
    </source>
</evidence>
<evidence type="ECO:0000259" key="8">
    <source>
        <dbReference type="PROSITE" id="PS50887"/>
    </source>
</evidence>
<feature type="compositionally biased region" description="Low complexity" evidence="6">
    <location>
        <begin position="523"/>
        <end position="534"/>
    </location>
</feature>
<dbReference type="PANTHER" id="PTHR23513:SF11">
    <property type="entry name" value="STAPHYLOFERRIN A TRANSPORTER"/>
    <property type="match status" value="1"/>
</dbReference>
<evidence type="ECO:0000256" key="7">
    <source>
        <dbReference type="SAM" id="Phobius"/>
    </source>
</evidence>
<dbReference type="PANTHER" id="PTHR23513">
    <property type="entry name" value="INTEGRAL MEMBRANE EFFLUX PROTEIN-RELATED"/>
    <property type="match status" value="1"/>
</dbReference>
<dbReference type="SUPFAM" id="SSF103473">
    <property type="entry name" value="MFS general substrate transporter"/>
    <property type="match status" value="1"/>
</dbReference>
<feature type="compositionally biased region" description="Polar residues" evidence="6">
    <location>
        <begin position="511"/>
        <end position="521"/>
    </location>
</feature>
<dbReference type="SMART" id="SM00267">
    <property type="entry name" value="GGDEF"/>
    <property type="match status" value="1"/>
</dbReference>
<feature type="compositionally biased region" description="Polar residues" evidence="6">
    <location>
        <begin position="415"/>
        <end position="435"/>
    </location>
</feature>
<dbReference type="CDD" id="cd01949">
    <property type="entry name" value="GGDEF"/>
    <property type="match status" value="1"/>
</dbReference>
<feature type="transmembrane region" description="Helical" evidence="7">
    <location>
        <begin position="348"/>
        <end position="368"/>
    </location>
</feature>
<organism evidence="9 10">
    <name type="scientific">Actinophytocola gossypii</name>
    <dbReference type="NCBI Taxonomy" id="2812003"/>
    <lineage>
        <taxon>Bacteria</taxon>
        <taxon>Bacillati</taxon>
        <taxon>Actinomycetota</taxon>
        <taxon>Actinomycetes</taxon>
        <taxon>Pseudonocardiales</taxon>
        <taxon>Pseudonocardiaceae</taxon>
    </lineage>
</organism>
<feature type="compositionally biased region" description="Basic and acidic residues" evidence="6">
    <location>
        <begin position="570"/>
        <end position="581"/>
    </location>
</feature>
<feature type="transmembrane region" description="Helical" evidence="7">
    <location>
        <begin position="751"/>
        <end position="777"/>
    </location>
</feature>
<feature type="transmembrane region" description="Helical" evidence="7">
    <location>
        <begin position="609"/>
        <end position="626"/>
    </location>
</feature>
<dbReference type="EMBL" id="JAFFZE010000006">
    <property type="protein sequence ID" value="MCT2582846.1"/>
    <property type="molecule type" value="Genomic_DNA"/>
</dbReference>
<feature type="transmembrane region" description="Helical" evidence="7">
    <location>
        <begin position="797"/>
        <end position="827"/>
    </location>
</feature>
<evidence type="ECO:0000313" key="10">
    <source>
        <dbReference type="Proteomes" id="UP001156441"/>
    </source>
</evidence>
<dbReference type="SUPFAM" id="SSF55073">
    <property type="entry name" value="Nucleotide cyclase"/>
    <property type="match status" value="1"/>
</dbReference>
<dbReference type="InterPro" id="IPR036259">
    <property type="entry name" value="MFS_trans_sf"/>
</dbReference>
<keyword evidence="5 7" id="KW-0472">Membrane</keyword>
<dbReference type="Pfam" id="PF00990">
    <property type="entry name" value="GGDEF"/>
    <property type="match status" value="1"/>
</dbReference>
<protein>
    <submittedName>
        <fullName evidence="9">MFS transporter</fullName>
    </submittedName>
</protein>
<sequence>MFTERGQTMGRAGFRDVLSVREFRALWGAELLSVLGDQFARVGIAVLVYARTSSASLTALTYALTFLPAILGGVLLGGLADRYRRRELMVAVDVLRAVLAALMAIPALPLPVLMALVFPLTLVGPPFKAAQQALLPAILTGDRYVTGLALRTVTNQTVQAVGFLFGGVLVALVEPHVALGLNAATFLLSAVLLMAGVRDRPAARRDRAERSTGAARLVWRDRRLRGLTALSWLIGVFVVPEGLAAPYAAGLGVPVAAVGLLMAAMPVGNIVGAWLVARVPDHRRARATTVLAVAAGVPLALCAFGPPLWLVVPLWALCGACATGYLLLAQAAFVLAVPDHHRGAASGLVGAGVLSSQGLAILGAGILADMTSSALAVAVGGVAGIVLTGLVGSSWLRARIRPGGRETDDADQHGAITSPSFATSDTPPSRTNGNGHTPGFTNPSSATSGTPPTSGNAVENDLVNGNGHRGHGLTSPSSASDAPPSGTNGNGHTPGFTSPSSATSGTPPTSENTIENDSANGQLPDLTSPSSASDTPPPSTNGNGRVRGFTSPSYATSLAPPSIGTAAEHGMGDADQREVPRPPHPASPPTDTRSRGPARWALWREPARVLALLLVVETAAAGLTLFHALRASVDGTDLAMLGIIVGLGVAMGEMTRHVERVRRRFNDTPHVNLTSVWTFSAILVLPTALVPVVTCALYLHLFWRSWYRVRSVRAYRLVFTASTVVLAAHSASAIRYQLAPGDLTDWGRPEVFAAIVLAVLVYSAVNLGLVATAITLHEQRLSLRRALGTGKEAALEYGTIGLGAINAILLALHPSWSLMMVPALLVLHRSVLLRQLEEAASTDQKTGLANATAWTNLATAEVRRAARDETRVGVLMVDLDHFKAVNDLHGHLVGDRVLQAVADTLTACAGRYDVVGRWGGEEFVVLCPEITREELHATGERICERVRELRVPVSAEDGAEVVDGLSVSIGVALYPEFGPDLQDVLLAADDALFVAKDSGRNQVQAIVAAIGDLTQRPG</sequence>
<feature type="transmembrane region" description="Helical" evidence="7">
    <location>
        <begin position="289"/>
        <end position="308"/>
    </location>
</feature>
<keyword evidence="4 7" id="KW-1133">Transmembrane helix</keyword>
<keyword evidence="2" id="KW-1003">Cell membrane</keyword>
<dbReference type="RefSeq" id="WP_260190179.1">
    <property type="nucleotide sequence ID" value="NZ_JAFFZE010000006.1"/>
</dbReference>
<feature type="transmembrane region" description="Helical" evidence="7">
    <location>
        <begin position="177"/>
        <end position="197"/>
    </location>
</feature>
<evidence type="ECO:0000256" key="2">
    <source>
        <dbReference type="ARBA" id="ARBA00022475"/>
    </source>
</evidence>
<feature type="compositionally biased region" description="Low complexity" evidence="6">
    <location>
        <begin position="475"/>
        <end position="485"/>
    </location>
</feature>
<feature type="compositionally biased region" description="Low complexity" evidence="6">
    <location>
        <begin position="493"/>
        <end position="510"/>
    </location>
</feature>
<reference evidence="9 10" key="1">
    <citation type="submission" date="2021-02" db="EMBL/GenBank/DDBJ databases">
        <title>Actinophytocola xerophila sp. nov., isolated from soil of cotton cropping field.</title>
        <authorList>
            <person name="Huang R."/>
            <person name="Chen X."/>
            <person name="Ge X."/>
            <person name="Liu W."/>
        </authorList>
    </citation>
    <scope>NUCLEOTIDE SEQUENCE [LARGE SCALE GENOMIC DNA]</scope>
    <source>
        <strain evidence="9 10">S1-96</strain>
    </source>
</reference>
<feature type="transmembrane region" description="Helical" evidence="7">
    <location>
        <begin position="255"/>
        <end position="277"/>
    </location>
</feature>
<comment type="subcellular location">
    <subcellularLocation>
        <location evidence="1">Cell membrane</location>
        <topology evidence="1">Multi-pass membrane protein</topology>
    </subcellularLocation>
</comment>
<dbReference type="InterPro" id="IPR043128">
    <property type="entry name" value="Rev_trsase/Diguanyl_cyclase"/>
</dbReference>
<dbReference type="Gene3D" id="1.20.1250.20">
    <property type="entry name" value="MFS general substrate transporter like domains"/>
    <property type="match status" value="1"/>
</dbReference>
<dbReference type="Gene3D" id="3.30.70.270">
    <property type="match status" value="1"/>
</dbReference>
<feature type="domain" description="GGDEF" evidence="8">
    <location>
        <begin position="870"/>
        <end position="1008"/>
    </location>
</feature>
<accession>A0ABT2J4Q9</accession>
<feature type="transmembrane region" description="Helical" evidence="7">
    <location>
        <begin position="97"/>
        <end position="118"/>
    </location>
</feature>
<proteinExistence type="predicted"/>
<feature type="transmembrane region" description="Helical" evidence="7">
    <location>
        <begin position="374"/>
        <end position="396"/>
    </location>
</feature>
<feature type="transmembrane region" description="Helical" evidence="7">
    <location>
        <begin position="229"/>
        <end position="249"/>
    </location>
</feature>
<dbReference type="InterPro" id="IPR000160">
    <property type="entry name" value="GGDEF_dom"/>
</dbReference>
<comment type="caution">
    <text evidence="9">The sequence shown here is derived from an EMBL/GenBank/DDBJ whole genome shotgun (WGS) entry which is preliminary data.</text>
</comment>
<evidence type="ECO:0000256" key="5">
    <source>
        <dbReference type="ARBA" id="ARBA00023136"/>
    </source>
</evidence>
<feature type="transmembrane region" description="Helical" evidence="7">
    <location>
        <begin position="715"/>
        <end position="739"/>
    </location>
</feature>
<name>A0ABT2J4Q9_9PSEU</name>
<keyword evidence="10" id="KW-1185">Reference proteome</keyword>
<evidence type="ECO:0000256" key="3">
    <source>
        <dbReference type="ARBA" id="ARBA00022692"/>
    </source>
</evidence>
<dbReference type="NCBIfam" id="TIGR00254">
    <property type="entry name" value="GGDEF"/>
    <property type="match status" value="1"/>
</dbReference>
<feature type="transmembrane region" description="Helical" evidence="7">
    <location>
        <begin position="676"/>
        <end position="703"/>
    </location>
</feature>
<dbReference type="Proteomes" id="UP001156441">
    <property type="component" value="Unassembled WGS sequence"/>
</dbReference>
<feature type="region of interest" description="Disordered" evidence="6">
    <location>
        <begin position="403"/>
        <end position="597"/>
    </location>
</feature>
<feature type="transmembrane region" description="Helical" evidence="7">
    <location>
        <begin position="314"/>
        <end position="336"/>
    </location>
</feature>
<gene>
    <name evidence="9" type="ORF">JT362_06905</name>
</gene>
<feature type="compositionally biased region" description="Basic and acidic residues" evidence="6">
    <location>
        <begin position="403"/>
        <end position="412"/>
    </location>
</feature>
<evidence type="ECO:0000256" key="4">
    <source>
        <dbReference type="ARBA" id="ARBA00022989"/>
    </source>
</evidence>
<feature type="compositionally biased region" description="Low complexity" evidence="6">
    <location>
        <begin position="441"/>
        <end position="456"/>
    </location>
</feature>
<dbReference type="Pfam" id="PF07690">
    <property type="entry name" value="MFS_1"/>
    <property type="match status" value="1"/>
</dbReference>
<evidence type="ECO:0000256" key="6">
    <source>
        <dbReference type="SAM" id="MobiDB-lite"/>
    </source>
</evidence>
<dbReference type="CDD" id="cd06173">
    <property type="entry name" value="MFS_MefA_like"/>
    <property type="match status" value="1"/>
</dbReference>
<feature type="transmembrane region" description="Helical" evidence="7">
    <location>
        <begin position="55"/>
        <end position="76"/>
    </location>
</feature>
<dbReference type="InterPro" id="IPR011701">
    <property type="entry name" value="MFS"/>
</dbReference>
<dbReference type="InterPro" id="IPR029787">
    <property type="entry name" value="Nucleotide_cyclase"/>
</dbReference>
<evidence type="ECO:0000256" key="1">
    <source>
        <dbReference type="ARBA" id="ARBA00004651"/>
    </source>
</evidence>
<keyword evidence="3 7" id="KW-0812">Transmembrane</keyword>